<dbReference type="InterPro" id="IPR029021">
    <property type="entry name" value="Prot-tyrosine_phosphatase-like"/>
</dbReference>
<dbReference type="Proteomes" id="UP001301958">
    <property type="component" value="Unassembled WGS sequence"/>
</dbReference>
<evidence type="ECO:0000259" key="1">
    <source>
        <dbReference type="PROSITE" id="PS50056"/>
    </source>
</evidence>
<keyword evidence="3" id="KW-1185">Reference proteome</keyword>
<dbReference type="PANTHER" id="PTHR31126">
    <property type="entry name" value="TYROSINE-PROTEIN PHOSPHATASE"/>
    <property type="match status" value="1"/>
</dbReference>
<accession>A0AAN6YNN5</accession>
<dbReference type="SUPFAM" id="SSF52799">
    <property type="entry name" value="(Phosphotyrosine protein) phosphatases II"/>
    <property type="match status" value="1"/>
</dbReference>
<comment type="caution">
    <text evidence="2">The sequence shown here is derived from an EMBL/GenBank/DDBJ whole genome shotgun (WGS) entry which is preliminary data.</text>
</comment>
<dbReference type="EMBL" id="MU865462">
    <property type="protein sequence ID" value="KAK4222619.1"/>
    <property type="molecule type" value="Genomic_DNA"/>
</dbReference>
<proteinExistence type="predicted"/>
<dbReference type="AlphaFoldDB" id="A0AAN6YNN5"/>
<dbReference type="GO" id="GO:0004721">
    <property type="term" value="F:phosphoprotein phosphatase activity"/>
    <property type="evidence" value="ECO:0007669"/>
    <property type="project" value="InterPro"/>
</dbReference>
<evidence type="ECO:0000313" key="2">
    <source>
        <dbReference type="EMBL" id="KAK4222619.1"/>
    </source>
</evidence>
<dbReference type="PROSITE" id="PS50056">
    <property type="entry name" value="TYR_PHOSPHATASE_2"/>
    <property type="match status" value="1"/>
</dbReference>
<organism evidence="2 3">
    <name type="scientific">Podospora fimiseda</name>
    <dbReference type="NCBI Taxonomy" id="252190"/>
    <lineage>
        <taxon>Eukaryota</taxon>
        <taxon>Fungi</taxon>
        <taxon>Dikarya</taxon>
        <taxon>Ascomycota</taxon>
        <taxon>Pezizomycotina</taxon>
        <taxon>Sordariomycetes</taxon>
        <taxon>Sordariomycetidae</taxon>
        <taxon>Sordariales</taxon>
        <taxon>Podosporaceae</taxon>
        <taxon>Podospora</taxon>
    </lineage>
</organism>
<gene>
    <name evidence="2" type="ORF">QBC38DRAFT_74750</name>
</gene>
<reference evidence="2" key="1">
    <citation type="journal article" date="2023" name="Mol. Phylogenet. Evol.">
        <title>Genome-scale phylogeny and comparative genomics of the fungal order Sordariales.</title>
        <authorList>
            <person name="Hensen N."/>
            <person name="Bonometti L."/>
            <person name="Westerberg I."/>
            <person name="Brannstrom I.O."/>
            <person name="Guillou S."/>
            <person name="Cros-Aarteil S."/>
            <person name="Calhoun S."/>
            <person name="Haridas S."/>
            <person name="Kuo A."/>
            <person name="Mondo S."/>
            <person name="Pangilinan J."/>
            <person name="Riley R."/>
            <person name="LaButti K."/>
            <person name="Andreopoulos B."/>
            <person name="Lipzen A."/>
            <person name="Chen C."/>
            <person name="Yan M."/>
            <person name="Daum C."/>
            <person name="Ng V."/>
            <person name="Clum A."/>
            <person name="Steindorff A."/>
            <person name="Ohm R.A."/>
            <person name="Martin F."/>
            <person name="Silar P."/>
            <person name="Natvig D.O."/>
            <person name="Lalanne C."/>
            <person name="Gautier V."/>
            <person name="Ament-Velasquez S.L."/>
            <person name="Kruys A."/>
            <person name="Hutchinson M.I."/>
            <person name="Powell A.J."/>
            <person name="Barry K."/>
            <person name="Miller A.N."/>
            <person name="Grigoriev I.V."/>
            <person name="Debuchy R."/>
            <person name="Gladieux P."/>
            <person name="Hiltunen Thoren M."/>
            <person name="Johannesson H."/>
        </authorList>
    </citation>
    <scope>NUCLEOTIDE SEQUENCE</scope>
    <source>
        <strain evidence="2">CBS 990.96</strain>
    </source>
</reference>
<dbReference type="InterPro" id="IPR000387">
    <property type="entry name" value="Tyr_Pase_dom"/>
</dbReference>
<sequence length="290" mass="31280">MTTNNTIVLPSPPFVHAPGIANLRDAGGHLVAHLPGKAVRRGILFRGADPTNLDAEGVAVLQGLGVTHIYDLRSEVELAKGKEQPREWPGAKRVPVPVFLEKDYSPEALALRFSNYSSGLEGFVQAYSSILKAAAESNHPFRPFQTILNHLASSADGPPSPILVHCSAGKDRVIIALILSLCGVKDDLVAHDYSLTELGLAHRLEAIVEHLLLQPGIEGDREKARAMVSSRKEYMLGTLSYIRETYGSVEGYVINHLGVSKEVVERLRRNLIVDVEGSGGSGNVVSSKLA</sequence>
<reference evidence="2" key="2">
    <citation type="submission" date="2023-05" db="EMBL/GenBank/DDBJ databases">
        <authorList>
            <consortium name="Lawrence Berkeley National Laboratory"/>
            <person name="Steindorff A."/>
            <person name="Hensen N."/>
            <person name="Bonometti L."/>
            <person name="Westerberg I."/>
            <person name="Brannstrom I.O."/>
            <person name="Guillou S."/>
            <person name="Cros-Aarteil S."/>
            <person name="Calhoun S."/>
            <person name="Haridas S."/>
            <person name="Kuo A."/>
            <person name="Mondo S."/>
            <person name="Pangilinan J."/>
            <person name="Riley R."/>
            <person name="Labutti K."/>
            <person name="Andreopoulos B."/>
            <person name="Lipzen A."/>
            <person name="Chen C."/>
            <person name="Yanf M."/>
            <person name="Daum C."/>
            <person name="Ng V."/>
            <person name="Clum A."/>
            <person name="Ohm R."/>
            <person name="Martin F."/>
            <person name="Silar P."/>
            <person name="Natvig D."/>
            <person name="Lalanne C."/>
            <person name="Gautier V."/>
            <person name="Ament-Velasquez S.L."/>
            <person name="Kruys A."/>
            <person name="Hutchinson M.I."/>
            <person name="Powell A.J."/>
            <person name="Barry K."/>
            <person name="Miller A.N."/>
            <person name="Grigoriev I.V."/>
            <person name="Debuchy R."/>
            <person name="Gladieux P."/>
            <person name="Thoren M.H."/>
            <person name="Johannesson H."/>
        </authorList>
    </citation>
    <scope>NUCLEOTIDE SEQUENCE</scope>
    <source>
        <strain evidence="2">CBS 990.96</strain>
    </source>
</reference>
<name>A0AAN6YNN5_9PEZI</name>
<protein>
    <submittedName>
        <fullName evidence="2">Protein-tyrosine phosphatase-like protein</fullName>
    </submittedName>
</protein>
<dbReference type="InterPro" id="IPR026893">
    <property type="entry name" value="Tyr/Ser_Pase_IphP-type"/>
</dbReference>
<evidence type="ECO:0000313" key="3">
    <source>
        <dbReference type="Proteomes" id="UP001301958"/>
    </source>
</evidence>
<dbReference type="Gene3D" id="3.90.190.10">
    <property type="entry name" value="Protein tyrosine phosphatase superfamily"/>
    <property type="match status" value="1"/>
</dbReference>
<feature type="domain" description="Tyrosine specific protein phosphatases" evidence="1">
    <location>
        <begin position="142"/>
        <end position="235"/>
    </location>
</feature>
<dbReference type="Pfam" id="PF13350">
    <property type="entry name" value="Y_phosphatase3"/>
    <property type="match status" value="1"/>
</dbReference>
<dbReference type="PANTHER" id="PTHR31126:SF1">
    <property type="entry name" value="TYROSINE SPECIFIC PROTEIN PHOSPHATASES DOMAIN-CONTAINING PROTEIN"/>
    <property type="match status" value="1"/>
</dbReference>